<protein>
    <submittedName>
        <fullName evidence="1">Uncharacterized protein</fullName>
    </submittedName>
</protein>
<keyword evidence="2" id="KW-1185">Reference proteome</keyword>
<gene>
    <name evidence="1" type="ORF">OCV77_13505</name>
</gene>
<dbReference type="RefSeq" id="WP_262575537.1">
    <property type="nucleotide sequence ID" value="NZ_JAOQKJ010000012.1"/>
</dbReference>
<organism evidence="1 2">
    <name type="scientific">Suilimivivens aceti</name>
    <dbReference type="NCBI Taxonomy" id="2981774"/>
    <lineage>
        <taxon>Bacteria</taxon>
        <taxon>Bacillati</taxon>
        <taxon>Bacillota</taxon>
        <taxon>Clostridia</taxon>
        <taxon>Lachnospirales</taxon>
        <taxon>Lachnospiraceae</taxon>
        <taxon>Suilimivivens</taxon>
    </lineage>
</organism>
<reference evidence="1 2" key="1">
    <citation type="journal article" date="2021" name="ISME Commun">
        <title>Automated analysis of genomic sequences facilitates high-throughput and comprehensive description of bacteria.</title>
        <authorList>
            <person name="Hitch T.C.A."/>
        </authorList>
    </citation>
    <scope>NUCLEOTIDE SEQUENCE [LARGE SCALE GENOMIC DNA]</scope>
    <source>
        <strain evidence="1 2">Sanger_18</strain>
    </source>
</reference>
<accession>A0ABT2T5F5</accession>
<dbReference type="EMBL" id="JAOQKJ010000012">
    <property type="protein sequence ID" value="MCU6745489.1"/>
    <property type="molecule type" value="Genomic_DNA"/>
</dbReference>
<sequence>MNLYEKKIVYLHRTKGDGTVENCGFASFQCIPGGYKLAVQLRPLQRTAGEMKISEEIKEEVSVYLGMAEEDRDNTAAGGAIAGRQIEIGKLSVRCSSGNGMFRFPGNQDEIRINNNRYAVSKATGIRIIRHDGWEAAGSFGQEKTDGDGFCKEDLTLMPDKWEQLKKQYEILHPFGDEREFISIRPADFVIMTQKYQKLVHNSFLLHGYFNYRHLILGRDTGSFGNGDICFCLGVPGVFYEREKMVAIMFGFEGFETEGKVEDGKFGYYLRKVEI</sequence>
<comment type="caution">
    <text evidence="1">The sequence shown here is derived from an EMBL/GenBank/DDBJ whole genome shotgun (WGS) entry which is preliminary data.</text>
</comment>
<name>A0ABT2T5F5_9FIRM</name>
<evidence type="ECO:0000313" key="1">
    <source>
        <dbReference type="EMBL" id="MCU6745489.1"/>
    </source>
</evidence>
<dbReference type="Proteomes" id="UP001652432">
    <property type="component" value="Unassembled WGS sequence"/>
</dbReference>
<evidence type="ECO:0000313" key="2">
    <source>
        <dbReference type="Proteomes" id="UP001652432"/>
    </source>
</evidence>
<proteinExistence type="predicted"/>